<dbReference type="GO" id="GO:0019748">
    <property type="term" value="P:secondary metabolic process"/>
    <property type="evidence" value="ECO:0007669"/>
    <property type="project" value="TreeGrafter"/>
</dbReference>
<evidence type="ECO:0000313" key="7">
    <source>
        <dbReference type="Proteomes" id="UP000664521"/>
    </source>
</evidence>
<feature type="compositionally biased region" description="Basic and acidic residues" evidence="4">
    <location>
        <begin position="288"/>
        <end position="297"/>
    </location>
</feature>
<accession>A0A8H3ECU6</accession>
<organism evidence="6 7">
    <name type="scientific">Heterodermia speciosa</name>
    <dbReference type="NCBI Taxonomy" id="116794"/>
    <lineage>
        <taxon>Eukaryota</taxon>
        <taxon>Fungi</taxon>
        <taxon>Dikarya</taxon>
        <taxon>Ascomycota</taxon>
        <taxon>Pezizomycotina</taxon>
        <taxon>Lecanoromycetes</taxon>
        <taxon>OSLEUM clade</taxon>
        <taxon>Lecanoromycetidae</taxon>
        <taxon>Caliciales</taxon>
        <taxon>Physciaceae</taxon>
        <taxon>Heterodermia</taxon>
    </lineage>
</organism>
<feature type="domain" description="Amidohydrolase-related" evidence="5">
    <location>
        <begin position="163"/>
        <end position="358"/>
    </location>
</feature>
<dbReference type="OrthoDB" id="191270at2759"/>
<dbReference type="GO" id="GO:0016787">
    <property type="term" value="F:hydrolase activity"/>
    <property type="evidence" value="ECO:0007669"/>
    <property type="project" value="InterPro"/>
</dbReference>
<feature type="compositionally biased region" description="Low complexity" evidence="4">
    <location>
        <begin position="51"/>
        <end position="60"/>
    </location>
</feature>
<feature type="region of interest" description="Disordered" evidence="4">
    <location>
        <begin position="288"/>
        <end position="312"/>
    </location>
</feature>
<name>A0A8H3ECU6_9LECA</name>
<reference evidence="6" key="1">
    <citation type="submission" date="2021-03" db="EMBL/GenBank/DDBJ databases">
        <authorList>
            <person name="Tagirdzhanova G."/>
        </authorList>
    </citation>
    <scope>NUCLEOTIDE SEQUENCE</scope>
</reference>
<protein>
    <recommendedName>
        <fullName evidence="5">Amidohydrolase-related domain-containing protein</fullName>
    </recommendedName>
</protein>
<dbReference type="AlphaFoldDB" id="A0A8H3ECU6"/>
<evidence type="ECO:0000256" key="1">
    <source>
        <dbReference type="ARBA" id="ARBA00022793"/>
    </source>
</evidence>
<feature type="region of interest" description="Disordered" evidence="4">
    <location>
        <begin position="30"/>
        <end position="71"/>
    </location>
</feature>
<dbReference type="Proteomes" id="UP000664521">
    <property type="component" value="Unassembled WGS sequence"/>
</dbReference>
<comment type="caution">
    <text evidence="6">The sequence shown here is derived from an EMBL/GenBank/DDBJ whole genome shotgun (WGS) entry which is preliminary data.</text>
</comment>
<evidence type="ECO:0000256" key="2">
    <source>
        <dbReference type="ARBA" id="ARBA00023239"/>
    </source>
</evidence>
<dbReference type="Gene3D" id="3.20.20.140">
    <property type="entry name" value="Metal-dependent hydrolases"/>
    <property type="match status" value="1"/>
</dbReference>
<sequence length="431" mass="45359">MPPADPSPIVDIHTHIYPPSYISLLSSRTSPPQLLQLPPPSPDTPPPPPRLIILPSDSPSANPSTPPSLLGRPIGPEYSSVPHILSFMNTHHITTSILSLANPWLDFLPAHESAPWARRINTELRTISASSSGRIHAFGVLPLTAPLDSILDELSFLASPACHPYIKGLILGTTGLGAGLDDPSLAPIFSALQQHQSSANNPLLLFIHPHYGLPSSVFGPRMQDSGHVLPLALGFPLETTIAFTRMWLAGVFDRFPGLKVLLAHAGGAVPALAGRVGSCVEHERGFYDASEKGKDGGEGAESGRGARVRGPKRSLETVLRENVYLDAVSYSATGVRAAVEVVGRERVLFGTDHPFFPPVGVGGKKEEGDGDGGGEGHGSGKEEESEWTSVTTNVEAVKNAFGSEDIDSIKGVLGGNAIRLFGLDVDSGGGG</sequence>
<comment type="similarity">
    <text evidence="3">Belongs to the metallo-dependent hydrolases superfamily.</text>
</comment>
<evidence type="ECO:0000313" key="6">
    <source>
        <dbReference type="EMBL" id="CAF9904174.1"/>
    </source>
</evidence>
<dbReference type="PANTHER" id="PTHR21240:SF28">
    <property type="entry name" value="ISO-OROTATE DECARBOXYLASE (EUROFUNG)"/>
    <property type="match status" value="1"/>
</dbReference>
<dbReference type="GO" id="GO:0016831">
    <property type="term" value="F:carboxy-lyase activity"/>
    <property type="evidence" value="ECO:0007669"/>
    <property type="project" value="UniProtKB-KW"/>
</dbReference>
<dbReference type="InterPro" id="IPR006680">
    <property type="entry name" value="Amidohydro-rel"/>
</dbReference>
<gene>
    <name evidence="6" type="ORF">HETSPECPRED_003396</name>
</gene>
<keyword evidence="7" id="KW-1185">Reference proteome</keyword>
<evidence type="ECO:0000256" key="4">
    <source>
        <dbReference type="SAM" id="MobiDB-lite"/>
    </source>
</evidence>
<keyword evidence="1 3" id="KW-0210">Decarboxylase</keyword>
<evidence type="ECO:0000259" key="5">
    <source>
        <dbReference type="Pfam" id="PF04909"/>
    </source>
</evidence>
<dbReference type="GO" id="GO:0005829">
    <property type="term" value="C:cytosol"/>
    <property type="evidence" value="ECO:0007669"/>
    <property type="project" value="TreeGrafter"/>
</dbReference>
<feature type="compositionally biased region" description="Pro residues" evidence="4">
    <location>
        <begin position="37"/>
        <end position="50"/>
    </location>
</feature>
<feature type="region of interest" description="Disordered" evidence="4">
    <location>
        <begin position="358"/>
        <end position="390"/>
    </location>
</feature>
<dbReference type="PANTHER" id="PTHR21240">
    <property type="entry name" value="2-AMINO-3-CARBOXYLMUCONATE-6-SEMIALDEHYDE DECARBOXYLASE"/>
    <property type="match status" value="1"/>
</dbReference>
<dbReference type="InterPro" id="IPR032466">
    <property type="entry name" value="Metal_Hydrolase"/>
</dbReference>
<dbReference type="EMBL" id="CAJPDS010000002">
    <property type="protein sequence ID" value="CAF9904174.1"/>
    <property type="molecule type" value="Genomic_DNA"/>
</dbReference>
<keyword evidence="2 3" id="KW-0456">Lyase</keyword>
<dbReference type="SUPFAM" id="SSF51556">
    <property type="entry name" value="Metallo-dependent hydrolases"/>
    <property type="match status" value="1"/>
</dbReference>
<dbReference type="InterPro" id="IPR032465">
    <property type="entry name" value="ACMSD"/>
</dbReference>
<proteinExistence type="inferred from homology"/>
<evidence type="ECO:0000256" key="3">
    <source>
        <dbReference type="RuleBase" id="RU366045"/>
    </source>
</evidence>
<dbReference type="Pfam" id="PF04909">
    <property type="entry name" value="Amidohydro_2"/>
    <property type="match status" value="1"/>
</dbReference>